<name>A0A8J6ISH8_9ALTE</name>
<evidence type="ECO:0000313" key="2">
    <source>
        <dbReference type="Proteomes" id="UP000601768"/>
    </source>
</evidence>
<dbReference type="EMBL" id="JACNEP010000002">
    <property type="protein sequence ID" value="MBC3764786.1"/>
    <property type="molecule type" value="Genomic_DNA"/>
</dbReference>
<gene>
    <name evidence="1" type="ORF">H8B19_02785</name>
</gene>
<reference evidence="1" key="2">
    <citation type="submission" date="2020-08" db="EMBL/GenBank/DDBJ databases">
        <authorList>
            <person name="Lai Q."/>
        </authorList>
    </citation>
    <scope>NUCLEOTIDE SEQUENCE</scope>
    <source>
        <strain evidence="1">S27-2</strain>
    </source>
</reference>
<sequence length="202" mass="22969">MSQYYHYLLGYGSLLSTHSRTQYSQLSEQAEPVTLTGWQRSWITQNPQEKQSHVGAIANVNAAMNGVLIKVPHIDDNLRQREKDYRFSQVATEQITLLSGEPIELDAPVMICESLLILEANSDHPVMQSYVDTCLVGCLEAGGETFARQFIETTCTWNQHWLNDRQNPLYPRRAIATGRQMELIDQLLAESNLLTLRQNTTD</sequence>
<dbReference type="Proteomes" id="UP000601768">
    <property type="component" value="Unassembled WGS sequence"/>
</dbReference>
<comment type="caution">
    <text evidence="1">The sequence shown here is derived from an EMBL/GenBank/DDBJ whole genome shotgun (WGS) entry which is preliminary data.</text>
</comment>
<dbReference type="RefSeq" id="WP_186505263.1">
    <property type="nucleotide sequence ID" value="NZ_JACNEP010000002.1"/>
</dbReference>
<reference evidence="1" key="1">
    <citation type="journal article" date="2018" name="Int. J. Syst. Evol. Microbiol.">
        <title>Neptunicella marina gen. nov., sp. nov., isolated from surface seawater.</title>
        <authorList>
            <person name="Liu X."/>
            <person name="Lai Q."/>
            <person name="Du Y."/>
            <person name="Zhang X."/>
            <person name="Liu Z."/>
            <person name="Sun F."/>
            <person name="Shao Z."/>
        </authorList>
    </citation>
    <scope>NUCLEOTIDE SEQUENCE</scope>
    <source>
        <strain evidence="1">S27-2</strain>
    </source>
</reference>
<protein>
    <submittedName>
        <fullName evidence="1">Gamma-glutamylcyclotransferase</fullName>
    </submittedName>
</protein>
<proteinExistence type="predicted"/>
<keyword evidence="2" id="KW-1185">Reference proteome</keyword>
<organism evidence="1 2">
    <name type="scientific">Neptunicella marina</name>
    <dbReference type="NCBI Taxonomy" id="2125989"/>
    <lineage>
        <taxon>Bacteria</taxon>
        <taxon>Pseudomonadati</taxon>
        <taxon>Pseudomonadota</taxon>
        <taxon>Gammaproteobacteria</taxon>
        <taxon>Alteromonadales</taxon>
        <taxon>Alteromonadaceae</taxon>
        <taxon>Neptunicella</taxon>
    </lineage>
</organism>
<evidence type="ECO:0000313" key="1">
    <source>
        <dbReference type="EMBL" id="MBC3764786.1"/>
    </source>
</evidence>
<accession>A0A8J6ISH8</accession>
<dbReference type="AlphaFoldDB" id="A0A8J6ISH8"/>